<dbReference type="InterPro" id="IPR056884">
    <property type="entry name" value="NPHP3-like_N"/>
</dbReference>
<evidence type="ECO:0000256" key="1">
    <source>
        <dbReference type="ARBA" id="ARBA00022737"/>
    </source>
</evidence>
<dbReference type="Pfam" id="PF24883">
    <property type="entry name" value="NPHP3_N"/>
    <property type="match status" value="1"/>
</dbReference>
<comment type="caution">
    <text evidence="3">The sequence shown here is derived from an EMBL/GenBank/DDBJ whole genome shotgun (WGS) entry which is preliminary data.</text>
</comment>
<evidence type="ECO:0000313" key="4">
    <source>
        <dbReference type="Proteomes" id="UP000807342"/>
    </source>
</evidence>
<keyword evidence="4" id="KW-1185">Reference proteome</keyword>
<evidence type="ECO:0000259" key="2">
    <source>
        <dbReference type="Pfam" id="PF24883"/>
    </source>
</evidence>
<dbReference type="PANTHER" id="PTHR10039">
    <property type="entry name" value="AMELOGENIN"/>
    <property type="match status" value="1"/>
</dbReference>
<gene>
    <name evidence="3" type="ORF">P691DRAFT_797270</name>
</gene>
<dbReference type="AlphaFoldDB" id="A0A9P5X400"/>
<dbReference type="Proteomes" id="UP000807342">
    <property type="component" value="Unassembled WGS sequence"/>
</dbReference>
<sequence>MFSGAQNFVVSGGQFIDQHIDAGASGIDILLEASNPNAAHNSSARNSSRCHPGTRVQYVEDIINWAVPATDVGVPLPLFWMKGPAGVGKSAIAQTCVERLQDLGKLGAAFFFLVNGCDKAVHFFPTIAYQLSTEIPDYRRLVNQRIRHDKTIVNKTMAAQFKSLIAEPFKELRRNGKDIGKRIPIFIDGLDECESVDSQCEIIEIIAAAAHDDLTPFCWAFFSRPESHIEATFAIADIAQVTCTVQLPVSHDANSEIELYLRSGFENVLQRRNIRMQSQRPSPDDLQALVQNAGGLFVYAATALRVVAQPGFLPEESLHRLRVATDIPAR</sequence>
<reference evidence="3" key="1">
    <citation type="submission" date="2020-11" db="EMBL/GenBank/DDBJ databases">
        <authorList>
            <consortium name="DOE Joint Genome Institute"/>
            <person name="Ahrendt S."/>
            <person name="Riley R."/>
            <person name="Andreopoulos W."/>
            <person name="Labutti K."/>
            <person name="Pangilinan J."/>
            <person name="Ruiz-Duenas F.J."/>
            <person name="Barrasa J.M."/>
            <person name="Sanchez-Garcia M."/>
            <person name="Camarero S."/>
            <person name="Miyauchi S."/>
            <person name="Serrano A."/>
            <person name="Linde D."/>
            <person name="Babiker R."/>
            <person name="Drula E."/>
            <person name="Ayuso-Fernandez I."/>
            <person name="Pacheco R."/>
            <person name="Padilla G."/>
            <person name="Ferreira P."/>
            <person name="Barriuso J."/>
            <person name="Kellner H."/>
            <person name="Castanera R."/>
            <person name="Alfaro M."/>
            <person name="Ramirez L."/>
            <person name="Pisabarro A.G."/>
            <person name="Kuo A."/>
            <person name="Tritt A."/>
            <person name="Lipzen A."/>
            <person name="He G."/>
            <person name="Yan M."/>
            <person name="Ng V."/>
            <person name="Cullen D."/>
            <person name="Martin F."/>
            <person name="Rosso M.-N."/>
            <person name="Henrissat B."/>
            <person name="Hibbett D."/>
            <person name="Martinez A.T."/>
            <person name="Grigoriev I.V."/>
        </authorList>
    </citation>
    <scope>NUCLEOTIDE SEQUENCE</scope>
    <source>
        <strain evidence="3">MF-IS2</strain>
    </source>
</reference>
<dbReference type="OrthoDB" id="3269932at2759"/>
<organism evidence="3 4">
    <name type="scientific">Macrolepiota fuliginosa MF-IS2</name>
    <dbReference type="NCBI Taxonomy" id="1400762"/>
    <lineage>
        <taxon>Eukaryota</taxon>
        <taxon>Fungi</taxon>
        <taxon>Dikarya</taxon>
        <taxon>Basidiomycota</taxon>
        <taxon>Agaricomycotina</taxon>
        <taxon>Agaricomycetes</taxon>
        <taxon>Agaricomycetidae</taxon>
        <taxon>Agaricales</taxon>
        <taxon>Agaricineae</taxon>
        <taxon>Agaricaceae</taxon>
        <taxon>Macrolepiota</taxon>
    </lineage>
</organism>
<accession>A0A9P5X400</accession>
<dbReference type="InterPro" id="IPR027417">
    <property type="entry name" value="P-loop_NTPase"/>
</dbReference>
<evidence type="ECO:0000313" key="3">
    <source>
        <dbReference type="EMBL" id="KAF9443640.1"/>
    </source>
</evidence>
<feature type="domain" description="Nephrocystin 3-like N-terminal" evidence="2">
    <location>
        <begin position="77"/>
        <end position="224"/>
    </location>
</feature>
<proteinExistence type="predicted"/>
<dbReference type="PANTHER" id="PTHR10039:SF5">
    <property type="entry name" value="NACHT DOMAIN-CONTAINING PROTEIN"/>
    <property type="match status" value="1"/>
</dbReference>
<dbReference type="EMBL" id="MU151451">
    <property type="protein sequence ID" value="KAF9443640.1"/>
    <property type="molecule type" value="Genomic_DNA"/>
</dbReference>
<protein>
    <recommendedName>
        <fullName evidence="2">Nephrocystin 3-like N-terminal domain-containing protein</fullName>
    </recommendedName>
</protein>
<dbReference type="Gene3D" id="3.40.50.300">
    <property type="entry name" value="P-loop containing nucleotide triphosphate hydrolases"/>
    <property type="match status" value="1"/>
</dbReference>
<dbReference type="SUPFAM" id="SSF52540">
    <property type="entry name" value="P-loop containing nucleoside triphosphate hydrolases"/>
    <property type="match status" value="1"/>
</dbReference>
<keyword evidence="1" id="KW-0677">Repeat</keyword>
<name>A0A9P5X400_9AGAR</name>